<organism evidence="1 2">
    <name type="scientific">Hyella patelloides LEGE 07179</name>
    <dbReference type="NCBI Taxonomy" id="945734"/>
    <lineage>
        <taxon>Bacteria</taxon>
        <taxon>Bacillati</taxon>
        <taxon>Cyanobacteriota</taxon>
        <taxon>Cyanophyceae</taxon>
        <taxon>Pleurocapsales</taxon>
        <taxon>Hyellaceae</taxon>
        <taxon>Hyella</taxon>
    </lineage>
</organism>
<gene>
    <name evidence="1" type="ORF">H1P_1970015</name>
</gene>
<keyword evidence="2" id="KW-1185">Reference proteome</keyword>
<proteinExistence type="predicted"/>
<dbReference type="AlphaFoldDB" id="A0A563VPI2"/>
<dbReference type="RefSeq" id="WP_186376093.1">
    <property type="nucleotide sequence ID" value="NZ_LR213947.1"/>
</dbReference>
<reference evidence="1 2" key="1">
    <citation type="submission" date="2019-01" db="EMBL/GenBank/DDBJ databases">
        <authorList>
            <person name="Brito A."/>
        </authorList>
    </citation>
    <scope>NUCLEOTIDE SEQUENCE [LARGE SCALE GENOMIC DNA]</scope>
    <source>
        <strain evidence="1">1</strain>
    </source>
</reference>
<protein>
    <submittedName>
        <fullName evidence="1">Transposase</fullName>
    </submittedName>
</protein>
<sequence length="48" mass="5622">MRIVIKHISRNLKILGILSERYRNRTKRFSLRFNLIAAVYDGFASLLG</sequence>
<evidence type="ECO:0000313" key="2">
    <source>
        <dbReference type="Proteomes" id="UP000320055"/>
    </source>
</evidence>
<dbReference type="EMBL" id="CAACVJ010000109">
    <property type="protein sequence ID" value="VEP13372.1"/>
    <property type="molecule type" value="Genomic_DNA"/>
</dbReference>
<evidence type="ECO:0000313" key="1">
    <source>
        <dbReference type="EMBL" id="VEP13372.1"/>
    </source>
</evidence>
<accession>A0A563VPI2</accession>
<name>A0A563VPI2_9CYAN</name>
<dbReference type="Proteomes" id="UP000320055">
    <property type="component" value="Unassembled WGS sequence"/>
</dbReference>